<keyword evidence="2" id="KW-1185">Reference proteome</keyword>
<organism evidence="1 2">
    <name type="scientific">Cyphomyrmex costatus</name>
    <dbReference type="NCBI Taxonomy" id="456900"/>
    <lineage>
        <taxon>Eukaryota</taxon>
        <taxon>Metazoa</taxon>
        <taxon>Ecdysozoa</taxon>
        <taxon>Arthropoda</taxon>
        <taxon>Hexapoda</taxon>
        <taxon>Insecta</taxon>
        <taxon>Pterygota</taxon>
        <taxon>Neoptera</taxon>
        <taxon>Endopterygota</taxon>
        <taxon>Hymenoptera</taxon>
        <taxon>Apocrita</taxon>
        <taxon>Aculeata</taxon>
        <taxon>Formicoidea</taxon>
        <taxon>Formicidae</taxon>
        <taxon>Myrmicinae</taxon>
        <taxon>Cyphomyrmex</taxon>
    </lineage>
</organism>
<dbReference type="EMBL" id="KQ978074">
    <property type="protein sequence ID" value="KYM97249.1"/>
    <property type="molecule type" value="Genomic_DNA"/>
</dbReference>
<proteinExistence type="predicted"/>
<evidence type="ECO:0000313" key="2">
    <source>
        <dbReference type="Proteomes" id="UP000078542"/>
    </source>
</evidence>
<protein>
    <submittedName>
        <fullName evidence="1">Uncharacterized protein</fullName>
    </submittedName>
</protein>
<name>A0A151IC21_9HYME</name>
<reference evidence="1 2" key="1">
    <citation type="submission" date="2016-03" db="EMBL/GenBank/DDBJ databases">
        <title>Cyphomyrmex costatus WGS genome.</title>
        <authorList>
            <person name="Nygaard S."/>
            <person name="Hu H."/>
            <person name="Boomsma J."/>
            <person name="Zhang G."/>
        </authorList>
    </citation>
    <scope>NUCLEOTIDE SEQUENCE [LARGE SCALE GENOMIC DNA]</scope>
    <source>
        <strain evidence="1">MS0001</strain>
        <tissue evidence="1">Whole body</tissue>
    </source>
</reference>
<dbReference type="Proteomes" id="UP000078542">
    <property type="component" value="Unassembled WGS sequence"/>
</dbReference>
<sequence length="241" mass="28244">MQRHKSVKKNTVFNGEFVLDDKRANKSVSTRNYELFSTSDLQEWYASRVDEPVLASLDEFQERDSGWTLSRILNLTISVNKYNPLRFENLNNISINVYCIEEQNKILPLRLTINNNNNKIIIKTNFFFPRCLRYFSSSAKLELHSVDCGKLNDCAIILPSEDDKWLEFKNHCRKERVPFVVYADWSVHWRRWIRSPHHPRTLINITTSSVSGITYTARTTAHRQIISFVAIIIVYRGSRAN</sequence>
<dbReference type="AlphaFoldDB" id="A0A151IC21"/>
<dbReference type="PANTHER" id="PTHR31511:SF12">
    <property type="entry name" value="RHO TERMINATION FACTOR N-TERMINAL DOMAIN-CONTAINING PROTEIN"/>
    <property type="match status" value="1"/>
</dbReference>
<evidence type="ECO:0000313" key="1">
    <source>
        <dbReference type="EMBL" id="KYM97249.1"/>
    </source>
</evidence>
<dbReference type="PANTHER" id="PTHR31511">
    <property type="entry name" value="PROTEIN CBG23764"/>
    <property type="match status" value="1"/>
</dbReference>
<gene>
    <name evidence="1" type="ORF">ALC62_12072</name>
</gene>
<accession>A0A151IC21</accession>